<accession>A0A656PMC8</accession>
<sequence>MMLFNVKVFQPHFATRDHEPEIRFLEKSNSIIEAGTASEAFLTVMGSLSRINDPVRKLLEKEFGEEFVGKKGYRVSVVEMVHNEQKVWEIPSKGDTRFVG</sequence>
<evidence type="ECO:0000313" key="1">
    <source>
        <dbReference type="EMBL" id="HCQ40513.1"/>
    </source>
</evidence>
<gene>
    <name evidence="1" type="ORF">DIU24_02255</name>
</gene>
<dbReference type="Proteomes" id="UP000262056">
    <property type="component" value="Unassembled WGS sequence"/>
</dbReference>
<comment type="caution">
    <text evidence="1">The sequence shown here is derived from an EMBL/GenBank/DDBJ whole genome shotgun (WGS) entry which is preliminary data.</text>
</comment>
<proteinExistence type="predicted"/>
<protein>
    <submittedName>
        <fullName evidence="1">Uncharacterized protein</fullName>
    </submittedName>
</protein>
<reference evidence="1 2" key="1">
    <citation type="journal article" date="2018" name="Nat. Biotechnol.">
        <title>A standardized bacterial taxonomy based on genome phylogeny substantially revises the tree of life.</title>
        <authorList>
            <person name="Parks D.H."/>
            <person name="Chuvochina M."/>
            <person name="Waite D.W."/>
            <person name="Rinke C."/>
            <person name="Skarshewski A."/>
            <person name="Chaumeil P.A."/>
            <person name="Hugenholtz P."/>
        </authorList>
    </citation>
    <scope>NUCLEOTIDE SEQUENCE [LARGE SCALE GENOMIC DNA]</scope>
    <source>
        <strain evidence="1">UBA12021</strain>
    </source>
</reference>
<name>A0A656PMC8_UNCKA</name>
<organism evidence="1 2">
    <name type="scientific">candidate division WWE3 bacterium</name>
    <dbReference type="NCBI Taxonomy" id="2053526"/>
    <lineage>
        <taxon>Bacteria</taxon>
        <taxon>Katanobacteria</taxon>
    </lineage>
</organism>
<evidence type="ECO:0000313" key="2">
    <source>
        <dbReference type="Proteomes" id="UP000262056"/>
    </source>
</evidence>
<dbReference type="AlphaFoldDB" id="A0A656PMC8"/>
<dbReference type="EMBL" id="DQFB01000003">
    <property type="protein sequence ID" value="HCQ40513.1"/>
    <property type="molecule type" value="Genomic_DNA"/>
</dbReference>